<accession>A0ABP5MG73</accession>
<comment type="function">
    <text evidence="7">Catalyzes the ATP-dependent amidation of deamido-NAD to form NAD. Uses L-glutamine as a nitrogen source.</text>
</comment>
<feature type="binding site" evidence="7">
    <location>
        <position position="466"/>
    </location>
    <ligand>
        <name>deamido-NAD(+)</name>
        <dbReference type="ChEBI" id="CHEBI:58437"/>
        <note>ligand shared between two neighboring subunits</note>
    </ligand>
</feature>
<dbReference type="PROSITE" id="PS50263">
    <property type="entry name" value="CN_HYDROLASE"/>
    <property type="match status" value="1"/>
</dbReference>
<feature type="active site" description="Proton acceptor; for glutaminase activity" evidence="7">
    <location>
        <position position="53"/>
    </location>
</feature>
<dbReference type="RefSeq" id="WP_344342450.1">
    <property type="nucleotide sequence ID" value="NZ_BAAAQT010000005.1"/>
</dbReference>
<evidence type="ECO:0000256" key="6">
    <source>
        <dbReference type="ARBA" id="ARBA00023027"/>
    </source>
</evidence>
<comment type="pathway">
    <text evidence="1 7 8">Cofactor biosynthesis; NAD(+) biosynthesis; NAD(+) from deamido-NAD(+) (L-Gln route): step 1/1.</text>
</comment>
<dbReference type="CDD" id="cd00553">
    <property type="entry name" value="NAD_synthase"/>
    <property type="match status" value="1"/>
</dbReference>
<organism evidence="10 11">
    <name type="scientific">Agrococcus versicolor</name>
    <dbReference type="NCBI Taxonomy" id="501482"/>
    <lineage>
        <taxon>Bacteria</taxon>
        <taxon>Bacillati</taxon>
        <taxon>Actinomycetota</taxon>
        <taxon>Actinomycetes</taxon>
        <taxon>Micrococcales</taxon>
        <taxon>Microbacteriaceae</taxon>
        <taxon>Agrococcus</taxon>
    </lineage>
</organism>
<dbReference type="InterPro" id="IPR003010">
    <property type="entry name" value="C-N_Hydrolase"/>
</dbReference>
<dbReference type="HAMAP" id="MF_02090">
    <property type="entry name" value="NadE_glutamine_dep"/>
    <property type="match status" value="1"/>
</dbReference>
<keyword evidence="6 7" id="KW-0520">NAD</keyword>
<sequence length="696" mass="74608">MDAFRSAYAHGFARVAACTLPVALAQPAVNAERIAERVHALDAQGVAVAVFPELSLSGYALDDLHLQDVLLDAVDRAIVDLAAATADCATIVAVGAPLAIGSRVFNCGVLLHRGVVLGVVPKMSIPNYREFYELRWFAEGSRAPSWIQRPHWPGADDDGELPCGPDLVVVADDVPGLAVHAEVCEDMWVPVPPSALAALGGATVLLNLSASPITVGRAEDRHLLARSASARGNAVYAYAAASEGESSTDLSWDGMTMVYELGDLLGESERFPSGPAETIVDVDLDRLRQERMRQGSFDQNGAMVGAPGVREIHVELEPTTEDIGLRRAVDRFPFVPDDPARLALDCYEAYNIQVSGLEQRLRALTTDAYAPRIVIGVSGGLDSTHALIVAAKALERLGRPVTDILAFTMPGFATSAGTRSNAIALMESLGVTWEELDIRPVATSLLQTIGHPAGEGEPVYDVTFENVQAGLRTDLLFRIANQRGGIVLGTGDLSELALGWCTYGVGDHMSHYGVNGGIPKTLIQHLIRWVVDTGQFGDDVGEVLTAIVGQEISPELVPQTDAGAMQSTEDAIGPYPLQDFTLFHVLRRGYRPSKIAFLAMHAWADASTGAWPVGYPVEKRIAYDLPTIRRWLEVFVRRFFQHQFKRSALPNGPKVVAGGSLSPRGDWRMPSDASAAAWLAELDAALPASDVPAAHG</sequence>
<feature type="binding site" evidence="7">
    <location>
        <position position="128"/>
    </location>
    <ligand>
        <name>L-glutamine</name>
        <dbReference type="ChEBI" id="CHEBI:58359"/>
    </ligand>
</feature>
<dbReference type="EMBL" id="BAAAQT010000005">
    <property type="protein sequence ID" value="GAA2173537.1"/>
    <property type="molecule type" value="Genomic_DNA"/>
</dbReference>
<dbReference type="Gene3D" id="1.10.10.1140">
    <property type="entry name" value="Glutamine-dependent NAD+ synthetase, C-terminal domain"/>
    <property type="match status" value="1"/>
</dbReference>
<feature type="active site" description="For glutaminase activity" evidence="7">
    <location>
        <position position="122"/>
    </location>
</feature>
<evidence type="ECO:0000256" key="1">
    <source>
        <dbReference type="ARBA" id="ARBA00005188"/>
    </source>
</evidence>
<feature type="binding site" evidence="7">
    <location>
        <position position="645"/>
    </location>
    <ligand>
        <name>deamido-NAD(+)</name>
        <dbReference type="ChEBI" id="CHEBI:58437"/>
        <note>ligand shared between two neighboring subunits</note>
    </ligand>
</feature>
<evidence type="ECO:0000256" key="8">
    <source>
        <dbReference type="PIRNR" id="PIRNR006630"/>
    </source>
</evidence>
<comment type="caution">
    <text evidence="10">The sequence shown here is derived from an EMBL/GenBank/DDBJ whole genome shotgun (WGS) entry which is preliminary data.</text>
</comment>
<feature type="domain" description="CN hydrolase" evidence="9">
    <location>
        <begin position="13"/>
        <end position="286"/>
    </location>
</feature>
<dbReference type="Gene3D" id="3.60.110.10">
    <property type="entry name" value="Carbon-nitrogen hydrolase"/>
    <property type="match status" value="1"/>
</dbReference>
<feature type="active site" description="Nucleophile; for glutaminase activity" evidence="7">
    <location>
        <position position="184"/>
    </location>
</feature>
<dbReference type="InterPro" id="IPR022310">
    <property type="entry name" value="NAD/GMP_synthase"/>
</dbReference>
<dbReference type="NCBIfam" id="NF002730">
    <property type="entry name" value="PRK02628.1"/>
    <property type="match status" value="1"/>
</dbReference>
<keyword evidence="11" id="KW-1185">Reference proteome</keyword>
<evidence type="ECO:0000256" key="3">
    <source>
        <dbReference type="ARBA" id="ARBA00022598"/>
    </source>
</evidence>
<name>A0ABP5MG73_9MICO</name>
<evidence type="ECO:0000256" key="2">
    <source>
        <dbReference type="ARBA" id="ARBA00007145"/>
    </source>
</evidence>
<dbReference type="Pfam" id="PF00795">
    <property type="entry name" value="CN_hydrolase"/>
    <property type="match status" value="1"/>
</dbReference>
<evidence type="ECO:0000259" key="9">
    <source>
        <dbReference type="PROSITE" id="PS50263"/>
    </source>
</evidence>
<evidence type="ECO:0000313" key="10">
    <source>
        <dbReference type="EMBL" id="GAA2173537.1"/>
    </source>
</evidence>
<feature type="binding site" evidence="7">
    <location>
        <position position="495"/>
    </location>
    <ligand>
        <name>deamido-NAD(+)</name>
        <dbReference type="ChEBI" id="CHEBI:58437"/>
        <note>ligand shared between two neighboring subunits</note>
    </ligand>
</feature>
<reference evidence="11" key="1">
    <citation type="journal article" date="2019" name="Int. J. Syst. Evol. Microbiol.">
        <title>The Global Catalogue of Microorganisms (GCM) 10K type strain sequencing project: providing services to taxonomists for standard genome sequencing and annotation.</title>
        <authorList>
            <consortium name="The Broad Institute Genomics Platform"/>
            <consortium name="The Broad Institute Genome Sequencing Center for Infectious Disease"/>
            <person name="Wu L."/>
            <person name="Ma J."/>
        </authorList>
    </citation>
    <scope>NUCLEOTIDE SEQUENCE [LARGE SCALE GENOMIC DNA]</scope>
    <source>
        <strain evidence="11">JCM 16026</strain>
    </source>
</reference>
<comment type="similarity">
    <text evidence="2 7 8">In the C-terminal section; belongs to the NAD synthetase family.</text>
</comment>
<proteinExistence type="inferred from homology"/>
<keyword evidence="5 7" id="KW-0067">ATP-binding</keyword>
<protein>
    <recommendedName>
        <fullName evidence="7 8">Glutamine-dependent NAD(+) synthetase</fullName>
        <ecNumber evidence="7 8">6.3.5.1</ecNumber>
    </recommendedName>
    <alternativeName>
        <fullName evidence="7 8">NAD(+) synthase [glutamine-hydrolyzing]</fullName>
    </alternativeName>
</protein>
<dbReference type="InterPro" id="IPR014729">
    <property type="entry name" value="Rossmann-like_a/b/a_fold"/>
</dbReference>
<dbReference type="InterPro" id="IPR041856">
    <property type="entry name" value="NAD+_synth_C"/>
</dbReference>
<dbReference type="Gene3D" id="3.40.50.620">
    <property type="entry name" value="HUPs"/>
    <property type="match status" value="1"/>
</dbReference>
<keyword evidence="3 7" id="KW-0436">Ligase</keyword>
<dbReference type="EC" id="6.3.5.1" evidence="7 8"/>
<feature type="binding site" evidence="7">
    <location>
        <begin position="376"/>
        <end position="383"/>
    </location>
    <ligand>
        <name>ATP</name>
        <dbReference type="ChEBI" id="CHEBI:30616"/>
    </ligand>
</feature>
<dbReference type="CDD" id="cd07570">
    <property type="entry name" value="GAT_Gln-NAD-synth"/>
    <property type="match status" value="1"/>
</dbReference>
<feature type="binding site" evidence="7">
    <location>
        <position position="217"/>
    </location>
    <ligand>
        <name>L-glutamine</name>
        <dbReference type="ChEBI" id="CHEBI:58359"/>
    </ligand>
</feature>
<gene>
    <name evidence="7" type="primary">nadE</name>
    <name evidence="10" type="ORF">GCM10009846_15920</name>
</gene>
<dbReference type="PANTHER" id="PTHR23090:SF9">
    <property type="entry name" value="GLUTAMINE-DEPENDENT NAD(+) SYNTHETASE"/>
    <property type="match status" value="1"/>
</dbReference>
<dbReference type="InterPro" id="IPR014445">
    <property type="entry name" value="Gln-dep_NAD_synthase"/>
</dbReference>
<dbReference type="SUPFAM" id="SSF52402">
    <property type="entry name" value="Adenine nucleotide alpha hydrolases-like"/>
    <property type="match status" value="1"/>
</dbReference>
<evidence type="ECO:0000256" key="5">
    <source>
        <dbReference type="ARBA" id="ARBA00022840"/>
    </source>
</evidence>
<evidence type="ECO:0000256" key="4">
    <source>
        <dbReference type="ARBA" id="ARBA00022741"/>
    </source>
</evidence>
<dbReference type="Proteomes" id="UP001501599">
    <property type="component" value="Unassembled WGS sequence"/>
</dbReference>
<feature type="binding site" evidence="7">
    <location>
        <begin position="500"/>
        <end position="503"/>
    </location>
    <ligand>
        <name>deamido-NAD(+)</name>
        <dbReference type="ChEBI" id="CHEBI:58437"/>
        <note>ligand shared between two neighboring subunits</note>
    </ligand>
</feature>
<feature type="binding site" evidence="7">
    <location>
        <position position="211"/>
    </location>
    <ligand>
        <name>L-glutamine</name>
        <dbReference type="ChEBI" id="CHEBI:58359"/>
    </ligand>
</feature>
<dbReference type="InterPro" id="IPR036526">
    <property type="entry name" value="C-N_Hydrolase_sf"/>
</dbReference>
<comment type="catalytic activity">
    <reaction evidence="7 8">
        <text>deamido-NAD(+) + L-glutamine + ATP + H2O = L-glutamate + AMP + diphosphate + NAD(+) + H(+)</text>
        <dbReference type="Rhea" id="RHEA:24384"/>
        <dbReference type="ChEBI" id="CHEBI:15377"/>
        <dbReference type="ChEBI" id="CHEBI:15378"/>
        <dbReference type="ChEBI" id="CHEBI:29985"/>
        <dbReference type="ChEBI" id="CHEBI:30616"/>
        <dbReference type="ChEBI" id="CHEBI:33019"/>
        <dbReference type="ChEBI" id="CHEBI:57540"/>
        <dbReference type="ChEBI" id="CHEBI:58359"/>
        <dbReference type="ChEBI" id="CHEBI:58437"/>
        <dbReference type="ChEBI" id="CHEBI:456215"/>
        <dbReference type="EC" id="6.3.5.1"/>
    </reaction>
</comment>
<dbReference type="InterPro" id="IPR003694">
    <property type="entry name" value="NAD_synthase"/>
</dbReference>
<dbReference type="PANTHER" id="PTHR23090">
    <property type="entry name" value="NH 3 /GLUTAMINE-DEPENDENT NAD + SYNTHETASE"/>
    <property type="match status" value="1"/>
</dbReference>
<feature type="binding site" evidence="7">
    <location>
        <position position="490"/>
    </location>
    <ligand>
        <name>ATP</name>
        <dbReference type="ChEBI" id="CHEBI:30616"/>
    </ligand>
</feature>
<dbReference type="Pfam" id="PF02540">
    <property type="entry name" value="NAD_synthase"/>
    <property type="match status" value="1"/>
</dbReference>
<keyword evidence="4 7" id="KW-0547">Nucleotide-binding</keyword>
<dbReference type="PIRSF" id="PIRSF006630">
    <property type="entry name" value="NADS_GAT"/>
    <property type="match status" value="1"/>
</dbReference>
<evidence type="ECO:0000256" key="7">
    <source>
        <dbReference type="HAMAP-Rule" id="MF_02090"/>
    </source>
</evidence>
<dbReference type="SUPFAM" id="SSF56317">
    <property type="entry name" value="Carbon-nitrogen hydrolase"/>
    <property type="match status" value="1"/>
</dbReference>
<evidence type="ECO:0000313" key="11">
    <source>
        <dbReference type="Proteomes" id="UP001501599"/>
    </source>
</evidence>